<evidence type="ECO:0000313" key="2">
    <source>
        <dbReference type="EMBL" id="CAF1563999.1"/>
    </source>
</evidence>
<dbReference type="OrthoDB" id="7676067at2759"/>
<dbReference type="Proteomes" id="UP000663852">
    <property type="component" value="Unassembled WGS sequence"/>
</dbReference>
<reference evidence="2" key="1">
    <citation type="submission" date="2021-02" db="EMBL/GenBank/DDBJ databases">
        <authorList>
            <person name="Nowell W R."/>
        </authorList>
    </citation>
    <scope>NUCLEOTIDE SEQUENCE</scope>
</reference>
<proteinExistence type="predicted"/>
<sequence>MRFAEVSRLENNNKPLPRSGHRAVATESDFWIWGGYFPSFNHQQQPMSNE</sequence>
<name>A0A815Y064_ADIRI</name>
<gene>
    <name evidence="2" type="ORF">EDS130_LOCUS46733</name>
</gene>
<dbReference type="AlphaFoldDB" id="A0A815Y064"/>
<organism evidence="2 3">
    <name type="scientific">Adineta ricciae</name>
    <name type="common">Rotifer</name>
    <dbReference type="NCBI Taxonomy" id="249248"/>
    <lineage>
        <taxon>Eukaryota</taxon>
        <taxon>Metazoa</taxon>
        <taxon>Spiralia</taxon>
        <taxon>Gnathifera</taxon>
        <taxon>Rotifera</taxon>
        <taxon>Eurotatoria</taxon>
        <taxon>Bdelloidea</taxon>
        <taxon>Adinetida</taxon>
        <taxon>Adinetidae</taxon>
        <taxon>Adineta</taxon>
    </lineage>
</organism>
<dbReference type="EMBL" id="CAJNOJ010003378">
    <property type="protein sequence ID" value="CAF1563999.1"/>
    <property type="molecule type" value="Genomic_DNA"/>
</dbReference>
<feature type="region of interest" description="Disordered" evidence="1">
    <location>
        <begin position="1"/>
        <end position="21"/>
    </location>
</feature>
<evidence type="ECO:0000313" key="3">
    <source>
        <dbReference type="Proteomes" id="UP000663852"/>
    </source>
</evidence>
<protein>
    <submittedName>
        <fullName evidence="2">Uncharacterized protein</fullName>
    </submittedName>
</protein>
<evidence type="ECO:0000256" key="1">
    <source>
        <dbReference type="SAM" id="MobiDB-lite"/>
    </source>
</evidence>
<accession>A0A815Y064</accession>
<comment type="caution">
    <text evidence="2">The sequence shown here is derived from an EMBL/GenBank/DDBJ whole genome shotgun (WGS) entry which is preliminary data.</text>
</comment>
<feature type="non-terminal residue" evidence="2">
    <location>
        <position position="50"/>
    </location>
</feature>